<dbReference type="RefSeq" id="WP_019629009.1">
    <property type="nucleotide sequence ID" value="NZ_ALOE01000045.1"/>
</dbReference>
<proteinExistence type="predicted"/>
<dbReference type="AlphaFoldDB" id="A0A5J6WMG0"/>
<organism evidence="1 2">
    <name type="scientific">Moritella marina ATCC 15381</name>
    <dbReference type="NCBI Taxonomy" id="1202962"/>
    <lineage>
        <taxon>Bacteria</taxon>
        <taxon>Pseudomonadati</taxon>
        <taxon>Pseudomonadota</taxon>
        <taxon>Gammaproteobacteria</taxon>
        <taxon>Alteromonadales</taxon>
        <taxon>Moritellaceae</taxon>
        <taxon>Moritella</taxon>
    </lineage>
</organism>
<keyword evidence="2" id="KW-1185">Reference proteome</keyword>
<dbReference type="SUPFAM" id="SSF75169">
    <property type="entry name" value="DsrEFH-like"/>
    <property type="match status" value="1"/>
</dbReference>
<dbReference type="GO" id="GO:0002143">
    <property type="term" value="P:tRNA wobble position uridine thiolation"/>
    <property type="evidence" value="ECO:0007669"/>
    <property type="project" value="InterPro"/>
</dbReference>
<protein>
    <submittedName>
        <fullName evidence="1">Sulfurtransferase complex subunit TusB</fullName>
    </submittedName>
</protein>
<dbReference type="PANTHER" id="PTHR37526:SF1">
    <property type="entry name" value="PROTEIN TUSB"/>
    <property type="match status" value="1"/>
</dbReference>
<keyword evidence="1" id="KW-0808">Transferase</keyword>
<dbReference type="NCBIfam" id="TIGR03011">
    <property type="entry name" value="sulf_tusB_dsrH"/>
    <property type="match status" value="1"/>
</dbReference>
<dbReference type="EMBL" id="CP044399">
    <property type="protein sequence ID" value="QFI39299.1"/>
    <property type="molecule type" value="Genomic_DNA"/>
</dbReference>
<gene>
    <name evidence="1" type="primary">dsrH</name>
    <name evidence="1" type="ORF">FR932_16340</name>
</gene>
<dbReference type="OrthoDB" id="6183100at2"/>
<dbReference type="GO" id="GO:0016740">
    <property type="term" value="F:transferase activity"/>
    <property type="evidence" value="ECO:0007669"/>
    <property type="project" value="UniProtKB-KW"/>
</dbReference>
<dbReference type="Gene3D" id="3.40.1260.10">
    <property type="entry name" value="DsrEFH-like"/>
    <property type="match status" value="1"/>
</dbReference>
<dbReference type="PANTHER" id="PTHR37526">
    <property type="entry name" value="PROTEIN TUSB"/>
    <property type="match status" value="1"/>
</dbReference>
<dbReference type="Proteomes" id="UP000327424">
    <property type="component" value="Chromosome"/>
</dbReference>
<dbReference type="KEGG" id="mmaa:FR932_16340"/>
<sequence length="96" mass="10792">MLHIIKSSPFSKNTFIDSLAYLNDGDAVIFIQDAVVITASQHKYAKILQDLTSQISIYTLSEDLKARGLKCILGKQVSYSEFVNLTTVHLQTQTWN</sequence>
<accession>A0A5J6WMG0</accession>
<name>A0A5J6WMG0_MORMI</name>
<dbReference type="InterPro" id="IPR007215">
    <property type="entry name" value="Sulphur_relay_TusB/DsrH"/>
</dbReference>
<evidence type="ECO:0000313" key="2">
    <source>
        <dbReference type="Proteomes" id="UP000327424"/>
    </source>
</evidence>
<dbReference type="GO" id="GO:1990228">
    <property type="term" value="C:sulfurtransferase complex"/>
    <property type="evidence" value="ECO:0007669"/>
    <property type="project" value="TreeGrafter"/>
</dbReference>
<dbReference type="InterPro" id="IPR027396">
    <property type="entry name" value="DsrEFH-like"/>
</dbReference>
<dbReference type="Pfam" id="PF04077">
    <property type="entry name" value="DsrH"/>
    <property type="match status" value="1"/>
</dbReference>
<reference evidence="1 2" key="1">
    <citation type="submission" date="2019-09" db="EMBL/GenBank/DDBJ databases">
        <title>Hybrid Assembly of the complete Genome of the Deep-Sea Bacterium Moritella marina from long Nanopore and Illumina reads.</title>
        <authorList>
            <person name="Magin S."/>
            <person name="Georgoulis A."/>
            <person name="Papadimitriou K."/>
            <person name="Iliakis G."/>
            <person name="Vorgias C.E."/>
        </authorList>
    </citation>
    <scope>NUCLEOTIDE SEQUENCE [LARGE SCALE GENOMIC DNA]</scope>
    <source>
        <strain evidence="1 2">MP-1</strain>
    </source>
</reference>
<evidence type="ECO:0000313" key="1">
    <source>
        <dbReference type="EMBL" id="QFI39299.1"/>
    </source>
</evidence>